<dbReference type="RefSeq" id="WP_263474615.1">
    <property type="nucleotide sequence ID" value="NZ_VSZY01000015.1"/>
</dbReference>
<dbReference type="PRINTS" id="PR00633">
    <property type="entry name" value="RCCNDNSATION"/>
</dbReference>
<feature type="region of interest" description="Disordered" evidence="2">
    <location>
        <begin position="218"/>
        <end position="270"/>
    </location>
</feature>
<dbReference type="PROSITE" id="PS50012">
    <property type="entry name" value="RCC1_3"/>
    <property type="match status" value="1"/>
</dbReference>
<evidence type="ECO:0000256" key="2">
    <source>
        <dbReference type="SAM" id="MobiDB-lite"/>
    </source>
</evidence>
<dbReference type="SUPFAM" id="SSF50985">
    <property type="entry name" value="RCC1/BLIP-II"/>
    <property type="match status" value="1"/>
</dbReference>
<dbReference type="PANTHER" id="PTHR22870:SF408">
    <property type="entry name" value="OS09G0560450 PROTEIN"/>
    <property type="match status" value="1"/>
</dbReference>
<dbReference type="Proteomes" id="UP001209486">
    <property type="component" value="Unassembled WGS sequence"/>
</dbReference>
<keyword evidence="1" id="KW-0677">Repeat</keyword>
<evidence type="ECO:0000313" key="4">
    <source>
        <dbReference type="Proteomes" id="UP001209486"/>
    </source>
</evidence>
<sequence>MAITDWKDATGQNLPAALPYFRLTGQVAIPTADSPDPGLNPDVIEPIGSVILSPKLNETRFPGAKDADPLTIALVDIPIKINHAGQLYVIDAEAGARILNTADPRLNPSCIPYTVRFEFEEVDDIVKPRIAPFDILPPPPREDGEPWILDITQLAEIAANGQIVSVEMARALVAAAWSFAKEATAAAEFAEAKVIESADNAAEARAAAEMSEAKAIEAANSAEQAREQATASAESAKEAQKQATASAASAVEAKNQATESAKQAAEAKTQAGESAKTSAAAQAAAEAAQAKAVESANSAAQSKQQAETATAAVKHSESLVEASAASAKQSEAHAAEAEASAEMSEAKAVEAADSAEQSREQATVSAASAATAAAQASEAKTQAVEAKNQAAASAKTSAAAQAAAEASQAKAVEAADSAEQSRQRSEESKAAVVKVEGYAADIRKALESGLIEVETDDENHRIRIRAKGADTWSEWTALPRGQRGEKGERGEQGERGERGEPGAKGSLDEEQLHTEMFNFFSSKLTKIAGTGGSFIAQNKRGESVVFGQNEFGQIDPRRSDIAGFNNTIIYKPISCYCPEAFTQVSVGYSHSIAIDPQGRLWQWGRPMSPTEPTRYYTQIEVEGDHKFTQVSAGFTRSVALDDQGYPWTWGASSQPDLGLEKLSSTDRPMRVYNPNQLDVKLVAISTGLSHTLALDKNGVCWAWGENQSNQLGKSNGFASSGLVEVANSGITYTQVFAGYGTSFALDRSGQIWAWGANFNGGLGTGTSEDRIIVPTKVAQGHKFAKIIGEQCAVDEDGKAWIWGFAAFMGSEIMPSKEEYARPRRIVGKENATPIYYSKGYLLEVDSDGLLWMTYTGHISEYSMNSERHWEKPVPTAMMSLSVEKKKREPSQFPKIERLTDSIPFTLAEKDWHGDADANTILGFSKVAVDILEGWTPVFAILNSTYARQNDNWSVGQYFMKTATISDGDSTVQVEFSKLTAAPYMLPTEGGGTITIYGYKNT</sequence>
<feature type="region of interest" description="Disordered" evidence="2">
    <location>
        <begin position="322"/>
        <end position="363"/>
    </location>
</feature>
<organism evidence="3 4">
    <name type="scientific">Mobiluncus mulieris</name>
    <dbReference type="NCBI Taxonomy" id="2052"/>
    <lineage>
        <taxon>Bacteria</taxon>
        <taxon>Bacillati</taxon>
        <taxon>Actinomycetota</taxon>
        <taxon>Actinomycetes</taxon>
        <taxon>Actinomycetales</taxon>
        <taxon>Actinomycetaceae</taxon>
        <taxon>Mobiluncus</taxon>
    </lineage>
</organism>
<evidence type="ECO:0000256" key="1">
    <source>
        <dbReference type="ARBA" id="ARBA00022737"/>
    </source>
</evidence>
<dbReference type="InterPro" id="IPR000408">
    <property type="entry name" value="Reg_chr_condens"/>
</dbReference>
<gene>
    <name evidence="3" type="ORF">FYZ43_08460</name>
</gene>
<dbReference type="PANTHER" id="PTHR22870">
    <property type="entry name" value="REGULATOR OF CHROMOSOME CONDENSATION"/>
    <property type="match status" value="1"/>
</dbReference>
<dbReference type="InterPro" id="IPR051210">
    <property type="entry name" value="Ub_ligase/GEF_domain"/>
</dbReference>
<name>A0ABD4TX12_9ACTO</name>
<accession>A0ABD4TX12</accession>
<dbReference type="PROSITE" id="PS00626">
    <property type="entry name" value="RCC1_2"/>
    <property type="match status" value="1"/>
</dbReference>
<feature type="region of interest" description="Disordered" evidence="2">
    <location>
        <begin position="476"/>
        <end position="507"/>
    </location>
</feature>
<dbReference type="AlphaFoldDB" id="A0ABD4TX12"/>
<dbReference type="EMBL" id="VSZY01000015">
    <property type="protein sequence ID" value="MCU9969417.1"/>
    <property type="molecule type" value="Genomic_DNA"/>
</dbReference>
<protein>
    <submittedName>
        <fullName evidence="3">Uncharacterized protein</fullName>
    </submittedName>
</protein>
<dbReference type="Gene3D" id="2.130.10.30">
    <property type="entry name" value="Regulator of chromosome condensation 1/beta-lactamase-inhibitor protein II"/>
    <property type="match status" value="1"/>
</dbReference>
<proteinExistence type="predicted"/>
<dbReference type="InterPro" id="IPR009091">
    <property type="entry name" value="RCC1/BLIP-II"/>
</dbReference>
<feature type="compositionally biased region" description="Basic and acidic residues" evidence="2">
    <location>
        <begin position="482"/>
        <end position="507"/>
    </location>
</feature>
<comment type="caution">
    <text evidence="3">The sequence shown here is derived from an EMBL/GenBank/DDBJ whole genome shotgun (WGS) entry which is preliminary data.</text>
</comment>
<reference evidence="3 4" key="1">
    <citation type="submission" date="2019-08" db="EMBL/GenBank/DDBJ databases">
        <title>Comparison of rpoB and gyrB Sequences from Mobiluncus Species and Development of a Multiplex PCR Method for Clinical Detection of Mobiluncus curtisii and Mobiluncus mulieris.</title>
        <authorList>
            <person name="Yang L."/>
            <person name="Shen Y."/>
            <person name="Xu G."/>
            <person name="Shu L.-B."/>
            <person name="Hu J."/>
            <person name="Zhang R."/>
            <person name="Wang Y."/>
            <person name="Zhou H.-W."/>
            <person name="Zhang X."/>
        </authorList>
    </citation>
    <scope>NUCLEOTIDE SEQUENCE [LARGE SCALE GENOMIC DNA]</scope>
    <source>
        <strain evidence="3 4">M26</strain>
    </source>
</reference>
<dbReference type="Pfam" id="PF13540">
    <property type="entry name" value="RCC1_2"/>
    <property type="match status" value="2"/>
</dbReference>
<evidence type="ECO:0000313" key="3">
    <source>
        <dbReference type="EMBL" id="MCU9969417.1"/>
    </source>
</evidence>
<feature type="compositionally biased region" description="Low complexity" evidence="2">
    <location>
        <begin position="241"/>
        <end position="257"/>
    </location>
</feature>